<dbReference type="PANTHER" id="PTHR33371:SF4">
    <property type="entry name" value="INTERMEMBRANE PHOSPHOLIPID TRANSPORT SYSTEM BINDING PROTEIN MLAD"/>
    <property type="match status" value="1"/>
</dbReference>
<dbReference type="InterPro" id="IPR052336">
    <property type="entry name" value="MlaD_Phospholipid_Transporter"/>
</dbReference>
<gene>
    <name evidence="2" type="ORF">BJY24_007168</name>
</gene>
<dbReference type="InterPro" id="IPR003399">
    <property type="entry name" value="Mce/MlaD"/>
</dbReference>
<proteinExistence type="predicted"/>
<reference evidence="2 3" key="1">
    <citation type="submission" date="2020-08" db="EMBL/GenBank/DDBJ databases">
        <title>Sequencing the genomes of 1000 actinobacteria strains.</title>
        <authorList>
            <person name="Klenk H.-P."/>
        </authorList>
    </citation>
    <scope>NUCLEOTIDE SEQUENCE [LARGE SCALE GENOMIC DNA]</scope>
    <source>
        <strain evidence="2 3">DSM 43582</strain>
    </source>
</reference>
<evidence type="ECO:0000313" key="2">
    <source>
        <dbReference type="EMBL" id="MBB5918256.1"/>
    </source>
</evidence>
<evidence type="ECO:0000313" key="3">
    <source>
        <dbReference type="Proteomes" id="UP000540412"/>
    </source>
</evidence>
<evidence type="ECO:0000259" key="1">
    <source>
        <dbReference type="Pfam" id="PF02470"/>
    </source>
</evidence>
<comment type="caution">
    <text evidence="2">The sequence shown here is derived from an EMBL/GenBank/DDBJ whole genome shotgun (WGS) entry which is preliminary data.</text>
</comment>
<sequence length="318" mass="33707">MKTRAAVSLSAIAAVLILGVGYMAVGVLHLDPRRAYITADMHLDNSGGLGPNAPVLLDGVQVGRAEEVRKQATGVLVRLRIDDRYRIPLTSGVRIEQMSALGEPYIQFSPDSAAGPYLADGSTVPTDRIRMPTTITEVAARFVQLLGQMHPETIEKLVGTFDHALAGTDTAVQTLERSTNLLAATLLSRTPTIRRLFDDMQALGGNIDWLGPGLAGGGPEFGAFGQALSDIVQQASGLVEARPVDSYYTGDGVAPFMKELRAFLTKIGPGVAPLAPVLAPVVDDAARRAPRLDVGALIDQALHGVDPDGTVHFRITTK</sequence>
<accession>A0A7W9UM46</accession>
<organism evidence="2 3">
    <name type="scientific">Nocardia transvalensis</name>
    <dbReference type="NCBI Taxonomy" id="37333"/>
    <lineage>
        <taxon>Bacteria</taxon>
        <taxon>Bacillati</taxon>
        <taxon>Actinomycetota</taxon>
        <taxon>Actinomycetes</taxon>
        <taxon>Mycobacteriales</taxon>
        <taxon>Nocardiaceae</taxon>
        <taxon>Nocardia</taxon>
    </lineage>
</organism>
<feature type="domain" description="Mce/MlaD" evidence="1">
    <location>
        <begin position="38"/>
        <end position="110"/>
    </location>
</feature>
<name>A0A7W9UM46_9NOCA</name>
<dbReference type="Proteomes" id="UP000540412">
    <property type="component" value="Unassembled WGS sequence"/>
</dbReference>
<protein>
    <submittedName>
        <fullName evidence="2">Virulence factor Mce-like protein</fullName>
    </submittedName>
</protein>
<dbReference type="PANTHER" id="PTHR33371">
    <property type="entry name" value="INTERMEMBRANE PHOSPHOLIPID TRANSPORT SYSTEM BINDING PROTEIN MLAD-RELATED"/>
    <property type="match status" value="1"/>
</dbReference>
<keyword evidence="3" id="KW-1185">Reference proteome</keyword>
<dbReference type="RefSeq" id="WP_040747347.1">
    <property type="nucleotide sequence ID" value="NZ_JACHIT010000002.1"/>
</dbReference>
<dbReference type="EMBL" id="JACHIT010000002">
    <property type="protein sequence ID" value="MBB5918256.1"/>
    <property type="molecule type" value="Genomic_DNA"/>
</dbReference>
<dbReference type="AlphaFoldDB" id="A0A7W9UM46"/>
<dbReference type="Pfam" id="PF02470">
    <property type="entry name" value="MlaD"/>
    <property type="match status" value="1"/>
</dbReference>